<dbReference type="RefSeq" id="WP_022637717.1">
    <property type="nucleotide sequence ID" value="NZ_ASJR01000032.1"/>
</dbReference>
<comment type="caution">
    <text evidence="2">The sequence shown here is derived from an EMBL/GenBank/DDBJ whole genome shotgun (WGS) entry which is preliminary data.</text>
</comment>
<protein>
    <submittedName>
        <fullName evidence="2">Uncharacterized protein</fullName>
    </submittedName>
</protein>
<dbReference type="AlphaFoldDB" id="U7D8N7"/>
<dbReference type="EMBL" id="ASJR01000032">
    <property type="protein sequence ID" value="ERP30795.1"/>
    <property type="molecule type" value="Genomic_DNA"/>
</dbReference>
<evidence type="ECO:0000313" key="2">
    <source>
        <dbReference type="EMBL" id="ERP30795.1"/>
    </source>
</evidence>
<gene>
    <name evidence="2" type="ORF">CALK_2361</name>
</gene>
<dbReference type="Proteomes" id="UP000017148">
    <property type="component" value="Unassembled WGS sequence"/>
</dbReference>
<proteinExistence type="predicted"/>
<sequence length="135" mass="15047">MDIADIQELAQRYVAPDDMSVIPAPGELFSLHHTLLGHDLGEQFGGYGVVMAYEEDPSAKPRGKWVYLTYLSLESFPPARMQLKLQPPHIALGKFQNPERTIETRICAHGAPLADDGEAHEQSHEGHFLQFPGKK</sequence>
<evidence type="ECO:0000256" key="1">
    <source>
        <dbReference type="SAM" id="MobiDB-lite"/>
    </source>
</evidence>
<reference evidence="2 3" key="1">
    <citation type="journal article" date="2013" name="Environ. Microbiol.">
        <title>Genome analysis of Chitinivibrio alkaliphilus gen. nov., sp. nov., a novel extremely haloalkaliphilic anaerobic chitinolytic bacterium from the candidate phylum Termite Group 3.</title>
        <authorList>
            <person name="Sorokin D.Y."/>
            <person name="Gumerov V.M."/>
            <person name="Rakitin A.L."/>
            <person name="Beletsky A.V."/>
            <person name="Damste J.S."/>
            <person name="Muyzer G."/>
            <person name="Mardanov A.V."/>
            <person name="Ravin N.V."/>
        </authorList>
    </citation>
    <scope>NUCLEOTIDE SEQUENCE [LARGE SCALE GENOMIC DNA]</scope>
    <source>
        <strain evidence="2 3">ACht1</strain>
    </source>
</reference>
<name>U7D8N7_9BACT</name>
<evidence type="ECO:0000313" key="3">
    <source>
        <dbReference type="Proteomes" id="UP000017148"/>
    </source>
</evidence>
<organism evidence="2 3">
    <name type="scientific">Chitinivibrio alkaliphilus ACht1</name>
    <dbReference type="NCBI Taxonomy" id="1313304"/>
    <lineage>
        <taxon>Bacteria</taxon>
        <taxon>Pseudomonadati</taxon>
        <taxon>Fibrobacterota</taxon>
        <taxon>Chitinivibrionia</taxon>
        <taxon>Chitinivibrionales</taxon>
        <taxon>Chitinivibrionaceae</taxon>
        <taxon>Chitinivibrio</taxon>
    </lineage>
</organism>
<accession>U7D8N7</accession>
<dbReference type="STRING" id="1313304.CALK_2361"/>
<keyword evidence="3" id="KW-1185">Reference proteome</keyword>
<feature type="region of interest" description="Disordered" evidence="1">
    <location>
        <begin position="115"/>
        <end position="135"/>
    </location>
</feature>
<feature type="compositionally biased region" description="Basic and acidic residues" evidence="1">
    <location>
        <begin position="117"/>
        <end position="127"/>
    </location>
</feature>